<reference evidence="9 10" key="1">
    <citation type="journal article" date="2005" name="Nucleic Acids Res.">
        <title>Genomic blueprint of Hahella chejuensis, a marine microbe producing an algicidal agent.</title>
        <authorList>
            <person name="Jeong H."/>
            <person name="Yim J.H."/>
            <person name="Lee C."/>
            <person name="Choi S.-H."/>
            <person name="Park Y.K."/>
            <person name="Yoon S.H."/>
            <person name="Hur C.-G."/>
            <person name="Kang H.-Y."/>
            <person name="Kim D."/>
            <person name="Lee H.H."/>
            <person name="Park K.H."/>
            <person name="Park S.-H."/>
            <person name="Park H.-S."/>
            <person name="Lee H.K."/>
            <person name="Oh T.K."/>
            <person name="Kim J.F."/>
        </authorList>
    </citation>
    <scope>NUCLEOTIDE SEQUENCE [LARGE SCALE GENOMIC DNA]</scope>
    <source>
        <strain evidence="9 10">KCTC 2396</strain>
    </source>
</reference>
<feature type="signal peptide" evidence="8">
    <location>
        <begin position="1"/>
        <end position="29"/>
    </location>
</feature>
<name>Q2SF54_HAHCH</name>
<organism evidence="9 10">
    <name type="scientific">Hahella chejuensis (strain KCTC 2396)</name>
    <dbReference type="NCBI Taxonomy" id="349521"/>
    <lineage>
        <taxon>Bacteria</taxon>
        <taxon>Pseudomonadati</taxon>
        <taxon>Pseudomonadota</taxon>
        <taxon>Gammaproteobacteria</taxon>
        <taxon>Oceanospirillales</taxon>
        <taxon>Hahellaceae</taxon>
        <taxon>Hahella</taxon>
    </lineage>
</organism>
<dbReference type="EMBL" id="CP000155">
    <property type="protein sequence ID" value="ABC30720.1"/>
    <property type="molecule type" value="Genomic_DNA"/>
</dbReference>
<dbReference type="SUPFAM" id="SSF51126">
    <property type="entry name" value="Pectin lyase-like"/>
    <property type="match status" value="1"/>
</dbReference>
<evidence type="ECO:0000256" key="2">
    <source>
        <dbReference type="ARBA" id="ARBA00004442"/>
    </source>
</evidence>
<evidence type="ECO:0000256" key="1">
    <source>
        <dbReference type="ARBA" id="ARBA00004196"/>
    </source>
</evidence>
<gene>
    <name evidence="9" type="ordered locus">HCH_04003</name>
</gene>
<keyword evidence="10" id="KW-1185">Reference proteome</keyword>
<dbReference type="AlphaFoldDB" id="Q2SF54"/>
<feature type="chain" id="PRO_5004215362" description="CSLREA domain-containing protein" evidence="8">
    <location>
        <begin position="30"/>
        <end position="445"/>
    </location>
</feature>
<evidence type="ECO:0000256" key="8">
    <source>
        <dbReference type="SAM" id="SignalP"/>
    </source>
</evidence>
<dbReference type="InterPro" id="IPR011050">
    <property type="entry name" value="Pectin_lyase_fold/virulence"/>
</dbReference>
<keyword evidence="5 8" id="KW-0732">Signal</keyword>
<evidence type="ECO:0000256" key="6">
    <source>
        <dbReference type="ARBA" id="ARBA00023136"/>
    </source>
</evidence>
<evidence type="ECO:0000256" key="3">
    <source>
        <dbReference type="ARBA" id="ARBA00004613"/>
    </source>
</evidence>
<evidence type="ECO:0000256" key="5">
    <source>
        <dbReference type="ARBA" id="ARBA00022729"/>
    </source>
</evidence>
<dbReference type="GO" id="GO:0005576">
    <property type="term" value="C:extracellular region"/>
    <property type="evidence" value="ECO:0007669"/>
    <property type="project" value="UniProtKB-SubCell"/>
</dbReference>
<dbReference type="GO" id="GO:0009279">
    <property type="term" value="C:cell outer membrane"/>
    <property type="evidence" value="ECO:0007669"/>
    <property type="project" value="UniProtKB-SubCell"/>
</dbReference>
<protein>
    <recommendedName>
        <fullName evidence="11">CSLREA domain-containing protein</fullName>
    </recommendedName>
</protein>
<dbReference type="HOGENOM" id="CLU_770971_0_0_6"/>
<dbReference type="Proteomes" id="UP000000238">
    <property type="component" value="Chromosome"/>
</dbReference>
<dbReference type="RefSeq" id="WP_011397787.1">
    <property type="nucleotide sequence ID" value="NC_007645.1"/>
</dbReference>
<comment type="subcellular location">
    <subcellularLocation>
        <location evidence="1">Cell envelope</location>
    </subcellularLocation>
    <subcellularLocation>
        <location evidence="2">Cell outer membrane</location>
    </subcellularLocation>
    <subcellularLocation>
        <location evidence="3">Secreted</location>
    </subcellularLocation>
</comment>
<proteinExistence type="predicted"/>
<keyword evidence="7" id="KW-0998">Cell outer membrane</keyword>
<dbReference type="NCBIfam" id="TIGR04214">
    <property type="entry name" value="CSLREA_Nterm"/>
    <property type="match status" value="1"/>
</dbReference>
<dbReference type="InterPro" id="IPR026457">
    <property type="entry name" value="CSLREA_Nterm"/>
</dbReference>
<evidence type="ECO:0000256" key="4">
    <source>
        <dbReference type="ARBA" id="ARBA00022525"/>
    </source>
</evidence>
<evidence type="ECO:0008006" key="11">
    <source>
        <dbReference type="Google" id="ProtNLM"/>
    </source>
</evidence>
<accession>Q2SF54</accession>
<evidence type="ECO:0000313" key="10">
    <source>
        <dbReference type="Proteomes" id="UP000000238"/>
    </source>
</evidence>
<dbReference type="KEGG" id="hch:HCH_04003"/>
<keyword evidence="6" id="KW-0472">Membrane</keyword>
<dbReference type="STRING" id="349521.HCH_04003"/>
<dbReference type="InterPro" id="IPR059226">
    <property type="entry name" value="Choice_anch_Q_dom"/>
</dbReference>
<keyword evidence="4" id="KW-0964">Secreted</keyword>
<dbReference type="InterPro" id="IPR003368">
    <property type="entry name" value="POMP_repeat"/>
</dbReference>
<evidence type="ECO:0000313" key="9">
    <source>
        <dbReference type="EMBL" id="ABC30720.1"/>
    </source>
</evidence>
<evidence type="ECO:0000256" key="7">
    <source>
        <dbReference type="ARBA" id="ARBA00023237"/>
    </source>
</evidence>
<dbReference type="Pfam" id="PF02415">
    <property type="entry name" value="Chlam_PMP"/>
    <property type="match status" value="1"/>
</dbReference>
<dbReference type="eggNOG" id="COG2911">
    <property type="taxonomic scope" value="Bacteria"/>
</dbReference>
<dbReference type="NCBIfam" id="NF041518">
    <property type="entry name" value="choice_anch_Q"/>
    <property type="match status" value="1"/>
</dbReference>
<dbReference type="OrthoDB" id="6193937at2"/>
<sequence length="445" mass="47273">MNNKLAKSYSRLTSSLTLGALIVAAPAGATSFQVTKFTDGYDGVCDSDCSLREAIQLANENAGPDKIILDAGVYKLSIPADNTMDEEDENLNGDLDILDDLVIEGQGIDISILDADGLDRAIEVLKEVKVELRGFTIRNGNVRDYGGGIENYGELMLRQMRITGNVTKGELNPGNGGGISNEGMLDIYQSILDDNRAQGDEAHGGAIYNTGSLFVRETTFENNSSENESLTGAGGAVYNRGVADISRTTFANNVADSTGSAFLNDDAADLWLSNSTLSGNIALGENGATLVNGVTNPTLQGVATMKVVHVTLADNTGHGFYNYGDVNVRNSLMVGNRLLDNSGFSDCADYGVSYRNKGLMTGAGAGNCKADMEVASEDVFTEVLYPLMDNTGLTKTHRLRETSPAIDAGMGLCARTDQRRVVRPKDGNGDGVENCDLGSFEFVMP</sequence>